<dbReference type="InterPro" id="IPR009057">
    <property type="entry name" value="Homeodomain-like_sf"/>
</dbReference>
<dbReference type="SUPFAM" id="SSF46689">
    <property type="entry name" value="Homeodomain-like"/>
    <property type="match status" value="1"/>
</dbReference>
<proteinExistence type="predicted"/>
<protein>
    <submittedName>
        <fullName evidence="7">SANT domain-containing protein</fullName>
    </submittedName>
</protein>
<evidence type="ECO:0000256" key="1">
    <source>
        <dbReference type="ARBA" id="ARBA00004123"/>
    </source>
</evidence>
<evidence type="ECO:0000256" key="4">
    <source>
        <dbReference type="SAM" id="MobiDB-lite"/>
    </source>
</evidence>
<dbReference type="Proteomes" id="UP000046393">
    <property type="component" value="Unplaced"/>
</dbReference>
<dbReference type="AlphaFoldDB" id="A0A0N5A908"/>
<feature type="region of interest" description="Disordered" evidence="4">
    <location>
        <begin position="50"/>
        <end position="70"/>
    </location>
</feature>
<keyword evidence="6" id="KW-1185">Reference proteome</keyword>
<comment type="subcellular location">
    <subcellularLocation>
        <location evidence="1">Nucleus</location>
    </subcellularLocation>
</comment>
<dbReference type="GO" id="GO:0003682">
    <property type="term" value="F:chromatin binding"/>
    <property type="evidence" value="ECO:0007669"/>
    <property type="project" value="InterPro"/>
</dbReference>
<accession>A0A0N5A908</accession>
<dbReference type="InterPro" id="IPR001005">
    <property type="entry name" value="SANT/Myb"/>
</dbReference>
<evidence type="ECO:0000256" key="2">
    <source>
        <dbReference type="ARBA" id="ARBA00023125"/>
    </source>
</evidence>
<evidence type="ECO:0000313" key="7">
    <source>
        <dbReference type="WBParaSite" id="SMUV_0000057201-mRNA-1"/>
    </source>
</evidence>
<feature type="region of interest" description="Disordered" evidence="4">
    <location>
        <begin position="469"/>
        <end position="488"/>
    </location>
</feature>
<reference evidence="7" key="1">
    <citation type="submission" date="2017-02" db="UniProtKB">
        <authorList>
            <consortium name="WormBaseParasite"/>
        </authorList>
    </citation>
    <scope>IDENTIFICATION</scope>
</reference>
<dbReference type="GO" id="GO:0005634">
    <property type="term" value="C:nucleus"/>
    <property type="evidence" value="ECO:0007669"/>
    <property type="project" value="UniProtKB-SubCell"/>
</dbReference>
<dbReference type="CDD" id="cd00167">
    <property type="entry name" value="SANT"/>
    <property type="match status" value="1"/>
</dbReference>
<dbReference type="Gene3D" id="1.20.58.1880">
    <property type="match status" value="1"/>
</dbReference>
<evidence type="ECO:0000259" key="5">
    <source>
        <dbReference type="PROSITE" id="PS51293"/>
    </source>
</evidence>
<dbReference type="PROSITE" id="PS51293">
    <property type="entry name" value="SANT"/>
    <property type="match status" value="1"/>
</dbReference>
<dbReference type="WBParaSite" id="SMUV_0000057201-mRNA-1">
    <property type="protein sequence ID" value="SMUV_0000057201-mRNA-1"/>
    <property type="gene ID" value="SMUV_0000057201"/>
</dbReference>
<feature type="region of interest" description="Disordered" evidence="4">
    <location>
        <begin position="1"/>
        <end position="21"/>
    </location>
</feature>
<sequence>MNEEASLQTSQSAFNCDSSGSGISRRRMTFRPYSIPQTVGVSLVQQPSTSSAALEAEQGQSSGTTHVSSTNLGKTTRKWGMWSNLEINAFYDGIKQFGKDFDQVAKLMTKKKMNKDKDQIRNYYYNSFKLLRSTAQFDDDVIGEFPRDARELFIIINGFEWKKRTEDMKIDPSKLRQLVLEGSTSVRLKKKKQNLIIRTPFCPSLQKFFPDQKTEERLPSHVIIWFTPKTEADRYYVEMCGQNPLLRVRVSVAERIARIFLLLKAKWVLRIAKQDIFRQENICLDTDELNLTLYPDKTTKIGSVVVKHVKESASSLISLNRLKKERHLSFPKKFGGAEIDSVSGEDVAKNTTEKDIENSLENVTHISEDNNVFTLSPVNLRSGLTEKIVGNATVTELFYLCGMERDIHLQYSANHLKRNSTEPWSIFISLVNRNYGENLCKVWSALPESDEIDPLNNFSLLEEGTRKQRLNSSLSSTTTNPDNGSLKNLQPMVEKTATVVSNAVERANNSITVHDRVVESENNAFKLQFESMQQSRKRGRSLVQRGTPPKCNYHVSSQPVQIGSFMTTVKPTTSAVSTANCYFVSAQDLATARQKSSGHFIDFSSIAGAKMHLSNMDEVLVQQNEGPSNTNLSTEAVAVVRNEDEYTGGDSIFSHFATIGGSSSGSELNMGNCVRGGPEAEETSQKTLTELSAVEFSGGSSQDGHTPIKGTNNLPEDVRYSFEMMMQQNSVDYCRNFEQLITSIETPKKIS</sequence>
<dbReference type="GO" id="GO:0003677">
    <property type="term" value="F:DNA binding"/>
    <property type="evidence" value="ECO:0007669"/>
    <property type="project" value="UniProtKB-KW"/>
</dbReference>
<feature type="domain" description="SANT" evidence="5">
    <location>
        <begin position="81"/>
        <end position="132"/>
    </location>
</feature>
<evidence type="ECO:0000256" key="3">
    <source>
        <dbReference type="ARBA" id="ARBA00023242"/>
    </source>
</evidence>
<dbReference type="STRING" id="451379.A0A0N5A908"/>
<keyword evidence="2" id="KW-0238">DNA-binding</keyword>
<dbReference type="InterPro" id="IPR017884">
    <property type="entry name" value="SANT_dom"/>
</dbReference>
<dbReference type="PANTHER" id="PTHR21677:SF1">
    <property type="entry name" value="PROTEIN CRAMPED-LIKE"/>
    <property type="match status" value="1"/>
</dbReference>
<organism evidence="6 7">
    <name type="scientific">Syphacia muris</name>
    <dbReference type="NCBI Taxonomy" id="451379"/>
    <lineage>
        <taxon>Eukaryota</taxon>
        <taxon>Metazoa</taxon>
        <taxon>Ecdysozoa</taxon>
        <taxon>Nematoda</taxon>
        <taxon>Chromadorea</taxon>
        <taxon>Rhabditida</taxon>
        <taxon>Spirurina</taxon>
        <taxon>Oxyuridomorpha</taxon>
        <taxon>Oxyuroidea</taxon>
        <taxon>Oxyuridae</taxon>
        <taxon>Syphacia</taxon>
    </lineage>
</organism>
<name>A0A0N5A908_9BILA</name>
<dbReference type="GO" id="GO:0007389">
    <property type="term" value="P:pattern specification process"/>
    <property type="evidence" value="ECO:0007669"/>
    <property type="project" value="TreeGrafter"/>
</dbReference>
<dbReference type="PANTHER" id="PTHR21677">
    <property type="entry name" value="CRAMPED PROTEIN"/>
    <property type="match status" value="1"/>
</dbReference>
<feature type="compositionally biased region" description="Low complexity" evidence="4">
    <location>
        <begin position="470"/>
        <end position="480"/>
    </location>
</feature>
<dbReference type="Pfam" id="PF00249">
    <property type="entry name" value="Myb_DNA-binding"/>
    <property type="match status" value="1"/>
</dbReference>
<dbReference type="SMART" id="SM00717">
    <property type="entry name" value="SANT"/>
    <property type="match status" value="1"/>
</dbReference>
<keyword evidence="3" id="KW-0539">Nucleus</keyword>
<dbReference type="InterPro" id="IPR055315">
    <property type="entry name" value="Cramped-like"/>
</dbReference>
<evidence type="ECO:0000313" key="6">
    <source>
        <dbReference type="Proteomes" id="UP000046393"/>
    </source>
</evidence>